<dbReference type="Proteomes" id="UP001054945">
    <property type="component" value="Unassembled WGS sequence"/>
</dbReference>
<gene>
    <name evidence="1" type="ORF">CEXT_227301</name>
</gene>
<evidence type="ECO:0000313" key="2">
    <source>
        <dbReference type="Proteomes" id="UP001054945"/>
    </source>
</evidence>
<protein>
    <submittedName>
        <fullName evidence="1">Uncharacterized protein</fullName>
    </submittedName>
</protein>
<proteinExistence type="predicted"/>
<accession>A0AAV4XIT9</accession>
<reference evidence="1 2" key="1">
    <citation type="submission" date="2021-06" db="EMBL/GenBank/DDBJ databases">
        <title>Caerostris extrusa draft genome.</title>
        <authorList>
            <person name="Kono N."/>
            <person name="Arakawa K."/>
        </authorList>
    </citation>
    <scope>NUCLEOTIDE SEQUENCE [LARGE SCALE GENOMIC DNA]</scope>
</reference>
<organism evidence="1 2">
    <name type="scientific">Caerostris extrusa</name>
    <name type="common">Bark spider</name>
    <name type="synonym">Caerostris bankana</name>
    <dbReference type="NCBI Taxonomy" id="172846"/>
    <lineage>
        <taxon>Eukaryota</taxon>
        <taxon>Metazoa</taxon>
        <taxon>Ecdysozoa</taxon>
        <taxon>Arthropoda</taxon>
        <taxon>Chelicerata</taxon>
        <taxon>Arachnida</taxon>
        <taxon>Araneae</taxon>
        <taxon>Araneomorphae</taxon>
        <taxon>Entelegynae</taxon>
        <taxon>Araneoidea</taxon>
        <taxon>Araneidae</taxon>
        <taxon>Caerostris</taxon>
    </lineage>
</organism>
<evidence type="ECO:0000313" key="1">
    <source>
        <dbReference type="EMBL" id="GIY95106.1"/>
    </source>
</evidence>
<comment type="caution">
    <text evidence="1">The sequence shown here is derived from an EMBL/GenBank/DDBJ whole genome shotgun (WGS) entry which is preliminary data.</text>
</comment>
<sequence>MRRSTHGFPDGEKNIKNKFRFKGEIEDEDMKEVGDGVVWNLVHNAELNVKQFRVEEIRGKDPFESKTKTVHTHLLILSLVESLDLK</sequence>
<name>A0AAV4XIT9_CAEEX</name>
<dbReference type="AlphaFoldDB" id="A0AAV4XIT9"/>
<keyword evidence="2" id="KW-1185">Reference proteome</keyword>
<dbReference type="EMBL" id="BPLR01017873">
    <property type="protein sequence ID" value="GIY95106.1"/>
    <property type="molecule type" value="Genomic_DNA"/>
</dbReference>